<evidence type="ECO:0000313" key="4">
    <source>
        <dbReference type="Proteomes" id="UP000244880"/>
    </source>
</evidence>
<dbReference type="EMBL" id="OMOR01000001">
    <property type="protein sequence ID" value="SPH20289.1"/>
    <property type="molecule type" value="Genomic_DNA"/>
</dbReference>
<evidence type="ECO:0000256" key="1">
    <source>
        <dbReference type="SAM" id="MobiDB-lite"/>
    </source>
</evidence>
<gene>
    <name evidence="3" type="ORF">ASD8599_01024</name>
</gene>
<sequence length="263" mass="27287">MTQSTPIDAAHAAMQADPENGATRLAFYERLGDAELYLLLEDEEEGDQITPLIFEIPDGDLVLVFDRIERLTSFTGAASPYAALSGRAIADMLAGEALGLGLNLDVAPSAFVLPPEGVSWMADTFGHAPDEVEAQISEVRPPAGLPETLLTALDTKLATAMGLARCAYLVGVTYEGGGTGHMLSFVDAVPGAEGALAKAAGEALTFSGIEAGAMDVGFVAASDAMADRLGRVGLRFDLPEPVEMGQVSRAAPGSDPDAPPKLR</sequence>
<dbReference type="Pfam" id="PF07179">
    <property type="entry name" value="SseB"/>
    <property type="match status" value="1"/>
</dbReference>
<name>A0A2R8BB89_9RHOB</name>
<feature type="domain" description="SseB protein N-terminal" evidence="2">
    <location>
        <begin position="11"/>
        <end position="120"/>
    </location>
</feature>
<protein>
    <recommendedName>
        <fullName evidence="2">SseB protein N-terminal domain-containing protein</fullName>
    </recommendedName>
</protein>
<proteinExistence type="predicted"/>
<organism evidence="3 4">
    <name type="scientific">Ascidiaceihabitans donghaensis</name>
    <dbReference type="NCBI Taxonomy" id="1510460"/>
    <lineage>
        <taxon>Bacteria</taxon>
        <taxon>Pseudomonadati</taxon>
        <taxon>Pseudomonadota</taxon>
        <taxon>Alphaproteobacteria</taxon>
        <taxon>Rhodobacterales</taxon>
        <taxon>Paracoccaceae</taxon>
        <taxon>Ascidiaceihabitans</taxon>
    </lineage>
</organism>
<dbReference type="OrthoDB" id="7831317at2"/>
<evidence type="ECO:0000313" key="3">
    <source>
        <dbReference type="EMBL" id="SPH20289.1"/>
    </source>
</evidence>
<keyword evidence="4" id="KW-1185">Reference proteome</keyword>
<evidence type="ECO:0000259" key="2">
    <source>
        <dbReference type="Pfam" id="PF07179"/>
    </source>
</evidence>
<feature type="region of interest" description="Disordered" evidence="1">
    <location>
        <begin position="243"/>
        <end position="263"/>
    </location>
</feature>
<dbReference type="AlphaFoldDB" id="A0A2R8BB89"/>
<accession>A0A2R8BB89</accession>
<reference evidence="3 4" key="1">
    <citation type="submission" date="2018-03" db="EMBL/GenBank/DDBJ databases">
        <authorList>
            <person name="Keele B.F."/>
        </authorList>
    </citation>
    <scope>NUCLEOTIDE SEQUENCE [LARGE SCALE GENOMIC DNA]</scope>
    <source>
        <strain evidence="3 4">CECT 8599</strain>
    </source>
</reference>
<dbReference type="RefSeq" id="WP_108827520.1">
    <property type="nucleotide sequence ID" value="NZ_OMOR01000001.1"/>
</dbReference>
<dbReference type="Proteomes" id="UP000244880">
    <property type="component" value="Unassembled WGS sequence"/>
</dbReference>
<dbReference type="InterPro" id="IPR009839">
    <property type="entry name" value="SseB_N"/>
</dbReference>